<dbReference type="OrthoDB" id="392925at2759"/>
<evidence type="ECO:0000313" key="3">
    <source>
        <dbReference type="Proteomes" id="UP000030750"/>
    </source>
</evidence>
<sequence length="272" mass="30172">MSTNSPSKWWWTWAGSGGFPPTWKLLEDSEIRLLEHAHCESWGRIEFYVDGELYAINEFSANARTHLAVSLEDRGRPKAFITRAVNAPTEGQCWPPAHDLEDNRPAHCPPVSLQDGAETKSKTLGQRGIRRALLSPDPATSPAMKPAKTGQVAVWRAFPKVDLEACDDHDVIRQILVDGVDIAFRHGGRRKLSPSGIAAAVAHFTELSFPVRVVVPQWIALMHKEHCNLFTESPEPLLEALREDDMLVVLPDPDGSSWYPSRAKLRADSGGT</sequence>
<proteinExistence type="predicted"/>
<organism evidence="2 3">
    <name type="scientific">Eimeria brunetti</name>
    <dbReference type="NCBI Taxonomy" id="51314"/>
    <lineage>
        <taxon>Eukaryota</taxon>
        <taxon>Sar</taxon>
        <taxon>Alveolata</taxon>
        <taxon>Apicomplexa</taxon>
        <taxon>Conoidasida</taxon>
        <taxon>Coccidia</taxon>
        <taxon>Eucoccidiorida</taxon>
        <taxon>Eimeriorina</taxon>
        <taxon>Eimeriidae</taxon>
        <taxon>Eimeria</taxon>
    </lineage>
</organism>
<evidence type="ECO:0000259" key="1">
    <source>
        <dbReference type="Pfam" id="PF11977"/>
    </source>
</evidence>
<protein>
    <recommendedName>
        <fullName evidence="1">RNase NYN domain-containing protein</fullName>
    </recommendedName>
</protein>
<name>U6LDI6_9EIME</name>
<dbReference type="Pfam" id="PF11977">
    <property type="entry name" value="RNase_Zc3h12a"/>
    <property type="match status" value="1"/>
</dbReference>
<dbReference type="Proteomes" id="UP000030750">
    <property type="component" value="Unassembled WGS sequence"/>
</dbReference>
<dbReference type="EMBL" id="HG710681">
    <property type="protein sequence ID" value="CDJ47308.1"/>
    <property type="molecule type" value="Genomic_DNA"/>
</dbReference>
<keyword evidence="3" id="KW-1185">Reference proteome</keyword>
<dbReference type="AlphaFoldDB" id="U6LDI6"/>
<dbReference type="InterPro" id="IPR021869">
    <property type="entry name" value="RNase_Zc3h12_NYN"/>
</dbReference>
<reference evidence="2" key="2">
    <citation type="submission" date="2013-10" db="EMBL/GenBank/DDBJ databases">
        <authorList>
            <person name="Aslett M."/>
        </authorList>
    </citation>
    <scope>NUCLEOTIDE SEQUENCE [LARGE SCALE GENOMIC DNA]</scope>
    <source>
        <strain evidence="2">Houghton</strain>
    </source>
</reference>
<feature type="domain" description="RNase NYN" evidence="1">
    <location>
        <begin position="173"/>
        <end position="247"/>
    </location>
</feature>
<accession>U6LDI6</accession>
<reference evidence="2" key="1">
    <citation type="submission" date="2013-10" db="EMBL/GenBank/DDBJ databases">
        <title>Genomic analysis of the causative agents of coccidiosis in chickens.</title>
        <authorList>
            <person name="Reid A.J."/>
            <person name="Blake D."/>
            <person name="Billington K."/>
            <person name="Browne H."/>
            <person name="Dunn M."/>
            <person name="Hung S."/>
            <person name="Kawahara F."/>
            <person name="Miranda-Saavedra D."/>
            <person name="Mourier T."/>
            <person name="Nagra H."/>
            <person name="Otto T.D."/>
            <person name="Rawlings N."/>
            <person name="Sanchez A."/>
            <person name="Sanders M."/>
            <person name="Subramaniam C."/>
            <person name="Tay Y."/>
            <person name="Dear P."/>
            <person name="Doerig C."/>
            <person name="Gruber A."/>
            <person name="Parkinson J."/>
            <person name="Shirley M."/>
            <person name="Wan K.L."/>
            <person name="Berriman M."/>
            <person name="Tomley F."/>
            <person name="Pain A."/>
        </authorList>
    </citation>
    <scope>NUCLEOTIDE SEQUENCE [LARGE SCALE GENOMIC DNA]</scope>
    <source>
        <strain evidence="2">Houghton</strain>
    </source>
</reference>
<gene>
    <name evidence="2" type="ORF">EBH_0015480</name>
</gene>
<evidence type="ECO:0000313" key="2">
    <source>
        <dbReference type="EMBL" id="CDJ47308.1"/>
    </source>
</evidence>
<dbReference type="Gene3D" id="3.40.50.11980">
    <property type="match status" value="1"/>
</dbReference>
<dbReference type="VEuPathDB" id="ToxoDB:EBH_0015480"/>